<dbReference type="EMBL" id="MVDE01000009">
    <property type="protein sequence ID" value="PKQ67324.1"/>
    <property type="molecule type" value="Genomic_DNA"/>
</dbReference>
<gene>
    <name evidence="1" type="ORF">BZG01_08020</name>
</gene>
<evidence type="ECO:0000313" key="2">
    <source>
        <dbReference type="Proteomes" id="UP000233618"/>
    </source>
</evidence>
<dbReference type="InterPro" id="IPR018550">
    <property type="entry name" value="Lipid-A_deacylase-rel"/>
</dbReference>
<comment type="caution">
    <text evidence="1">The sequence shown here is derived from an EMBL/GenBank/DDBJ whole genome shotgun (WGS) entry which is preliminary data.</text>
</comment>
<protein>
    <recommendedName>
        <fullName evidence="3">Deacylase</fullName>
    </recommendedName>
</protein>
<reference evidence="1 2" key="1">
    <citation type="journal article" date="2017" name="Front. Microbiol.">
        <title>Labilibaculum manganireducens gen. nov., sp. nov. and Labilibaculum filiforme sp. nov., Novel Bacteroidetes Isolated from Subsurface Sediments of the Baltic Sea.</title>
        <authorList>
            <person name="Vandieken V."/>
            <person name="Marshall I.P."/>
            <person name="Niemann H."/>
            <person name="Engelen B."/>
            <person name="Cypionka H."/>
        </authorList>
    </citation>
    <scope>NUCLEOTIDE SEQUENCE [LARGE SCALE GENOMIC DNA]</scope>
    <source>
        <strain evidence="1 2">59.10-2M</strain>
    </source>
</reference>
<evidence type="ECO:0008006" key="3">
    <source>
        <dbReference type="Google" id="ProtNLM"/>
    </source>
</evidence>
<dbReference type="Gene3D" id="2.40.160.20">
    <property type="match status" value="1"/>
</dbReference>
<organism evidence="1 2">
    <name type="scientific">Labilibaculum manganireducens</name>
    <dbReference type="NCBI Taxonomy" id="1940525"/>
    <lineage>
        <taxon>Bacteria</taxon>
        <taxon>Pseudomonadati</taxon>
        <taxon>Bacteroidota</taxon>
        <taxon>Bacteroidia</taxon>
        <taxon>Marinilabiliales</taxon>
        <taxon>Marinifilaceae</taxon>
        <taxon>Labilibaculum</taxon>
    </lineage>
</organism>
<name>A0A2N3IAE5_9BACT</name>
<keyword evidence="2" id="KW-1185">Reference proteome</keyword>
<evidence type="ECO:0000313" key="1">
    <source>
        <dbReference type="EMBL" id="PKQ67324.1"/>
    </source>
</evidence>
<dbReference type="Proteomes" id="UP000233618">
    <property type="component" value="Unassembled WGS sequence"/>
</dbReference>
<accession>A0A2N3IAE5</accession>
<dbReference type="Pfam" id="PF09411">
    <property type="entry name" value="PagL"/>
    <property type="match status" value="1"/>
</dbReference>
<dbReference type="AlphaFoldDB" id="A0A2N3IAE5"/>
<proteinExistence type="predicted"/>
<dbReference type="RefSeq" id="WP_101309311.1">
    <property type="nucleotide sequence ID" value="NZ_MVDE01000009.1"/>
</dbReference>
<sequence length="369" mass="42301">MKNYFLLFIFFVFCKSAFTQGKNNKDIFTTTIRYHYGVVMPHHKSISYLINDQISAVELNMGYIPSNEKNWAKLYKQPEIGLGLYHGSLGNDKVLGNVTAIFPYINFPLSRSNKWEINAQLGIGLGYTKKHFDPVRNYTNLAIGTKFNAFFKLIAQGSYSINSKWGINAGLGFNHISNGSISAPNKGLNILTSNFGVKYYWNEKSRKSFTPAVREEKLPNEFILIYGNGIKQASEKDHHKYYTSSVTGNYSFGINAKQKIGFGIDLFYNKAANRGKWDFEPETDFENRFSQAIFISHDLVIEKFSIIANIGVYTYYKTEPEKPVYTRLGIRYRLNKHLVTSLSLKAHMGKADYIEWGIGYRIKRDKSEK</sequence>